<dbReference type="Pfam" id="PF01209">
    <property type="entry name" value="Ubie_methyltran"/>
    <property type="match status" value="1"/>
</dbReference>
<dbReference type="UniPathway" id="UPA00232"/>
<feature type="binding site" evidence="6">
    <location>
        <position position="81"/>
    </location>
    <ligand>
        <name>S-adenosyl-L-methionine</name>
        <dbReference type="ChEBI" id="CHEBI:59789"/>
    </ligand>
</feature>
<keyword evidence="1 6" id="KW-0474">Menaquinone biosynthesis</keyword>
<dbReference type="HAMAP" id="MF_01813">
    <property type="entry name" value="MenG_UbiE_methyltr"/>
    <property type="match status" value="1"/>
</dbReference>
<keyword evidence="5 6" id="KW-0949">S-adenosyl-L-methionine</keyword>
<dbReference type="GO" id="GO:0043770">
    <property type="term" value="F:demethylmenaquinone methyltransferase activity"/>
    <property type="evidence" value="ECO:0007669"/>
    <property type="project" value="UniProtKB-UniRule"/>
</dbReference>
<dbReference type="CDD" id="cd02440">
    <property type="entry name" value="AdoMet_MTases"/>
    <property type="match status" value="1"/>
</dbReference>
<evidence type="ECO:0000256" key="6">
    <source>
        <dbReference type="HAMAP-Rule" id="MF_01813"/>
    </source>
</evidence>
<dbReference type="eggNOG" id="COG2226">
    <property type="taxonomic scope" value="Bacteria"/>
</dbReference>
<dbReference type="EC" id="2.1.1.201" evidence="6"/>
<dbReference type="GO" id="GO:0009060">
    <property type="term" value="P:aerobic respiration"/>
    <property type="evidence" value="ECO:0007669"/>
    <property type="project" value="UniProtKB-UniRule"/>
</dbReference>
<reference evidence="7 8" key="1">
    <citation type="submission" date="2013-04" db="EMBL/GenBank/DDBJ databases">
        <title>The Genome Sequence of Sutterella wadsworthensis HGA0223.</title>
        <authorList>
            <consortium name="The Broad Institute Genomics Platform"/>
            <person name="Earl A."/>
            <person name="Ward D."/>
            <person name="Feldgarden M."/>
            <person name="Gevers D."/>
            <person name="Schmidt T.M."/>
            <person name="Dover J."/>
            <person name="Dai D."/>
            <person name="Walker B."/>
            <person name="Young S."/>
            <person name="Zeng Q."/>
            <person name="Gargeya S."/>
            <person name="Fitzgerald M."/>
            <person name="Haas B."/>
            <person name="Abouelleil A."/>
            <person name="Allen A.W."/>
            <person name="Alvarado L."/>
            <person name="Arachchi H.M."/>
            <person name="Berlin A.M."/>
            <person name="Chapman S.B."/>
            <person name="Gainer-Dewar J."/>
            <person name="Goldberg J."/>
            <person name="Griggs A."/>
            <person name="Gujja S."/>
            <person name="Hansen M."/>
            <person name="Howarth C."/>
            <person name="Imamovic A."/>
            <person name="Ireland A."/>
            <person name="Larimer J."/>
            <person name="McCowan C."/>
            <person name="Murphy C."/>
            <person name="Pearson M."/>
            <person name="Poon T.W."/>
            <person name="Priest M."/>
            <person name="Roberts A."/>
            <person name="Saif S."/>
            <person name="Shea T."/>
            <person name="Sisk P."/>
            <person name="Sykes S."/>
            <person name="Wortman J."/>
            <person name="Nusbaum C."/>
            <person name="Birren B."/>
        </authorList>
    </citation>
    <scope>NUCLEOTIDE SEQUENCE [LARGE SCALE GENOMIC DNA]</scope>
    <source>
        <strain evidence="7 8">HGA0223</strain>
    </source>
</reference>
<dbReference type="Gene3D" id="3.40.50.150">
    <property type="entry name" value="Vaccinia Virus protein VP39"/>
    <property type="match status" value="1"/>
</dbReference>
<feature type="binding site" evidence="6">
    <location>
        <position position="144"/>
    </location>
    <ligand>
        <name>S-adenosyl-L-methionine</name>
        <dbReference type="ChEBI" id="CHEBI:59789"/>
    </ligand>
</feature>
<dbReference type="InterPro" id="IPR023576">
    <property type="entry name" value="UbiE/COQ5_MeTrFase_CS"/>
</dbReference>
<feature type="binding site" evidence="6">
    <location>
        <begin position="127"/>
        <end position="128"/>
    </location>
    <ligand>
        <name>S-adenosyl-L-methionine</name>
        <dbReference type="ChEBI" id="CHEBI:59789"/>
    </ligand>
</feature>
<dbReference type="SUPFAM" id="SSF53335">
    <property type="entry name" value="S-adenosyl-L-methionine-dependent methyltransferases"/>
    <property type="match status" value="1"/>
</dbReference>
<dbReference type="PROSITE" id="PS51608">
    <property type="entry name" value="SAM_MT_UBIE"/>
    <property type="match status" value="1"/>
</dbReference>
<dbReference type="GO" id="GO:0009234">
    <property type="term" value="P:menaquinone biosynthetic process"/>
    <property type="evidence" value="ECO:0007669"/>
    <property type="project" value="UniProtKB-UniRule"/>
</dbReference>
<comment type="pathway">
    <text evidence="6">Quinol/quinone metabolism; menaquinone biosynthesis; menaquinol from 1,4-dihydroxy-2-naphthoate: step 2/2.</text>
</comment>
<protein>
    <recommendedName>
        <fullName evidence="6">Ubiquinone/menaquinone biosynthesis C-methyltransferase UbiE</fullName>
        <ecNumber evidence="6">2.1.1.163</ecNumber>
        <ecNumber evidence="6">2.1.1.201</ecNumber>
    </recommendedName>
    <alternativeName>
        <fullName evidence="6">2-methoxy-6-polyprenyl-1,4-benzoquinol methylase</fullName>
    </alternativeName>
    <alternativeName>
        <fullName evidence="6">Demethylmenaquinone methyltransferase</fullName>
    </alternativeName>
</protein>
<dbReference type="EC" id="2.1.1.163" evidence="6"/>
<dbReference type="InterPro" id="IPR029063">
    <property type="entry name" value="SAM-dependent_MTases_sf"/>
</dbReference>
<evidence type="ECO:0000256" key="2">
    <source>
        <dbReference type="ARBA" id="ARBA00022603"/>
    </source>
</evidence>
<dbReference type="HOGENOM" id="CLU_037990_0_1_4"/>
<dbReference type="PANTHER" id="PTHR43591:SF24">
    <property type="entry name" value="2-METHOXY-6-POLYPRENYL-1,4-BENZOQUINOL METHYLASE, MITOCHONDRIAL"/>
    <property type="match status" value="1"/>
</dbReference>
<comment type="similarity">
    <text evidence="6">Belongs to the class I-like SAM-binding methyltransferase superfamily. MenG/UbiE family.</text>
</comment>
<dbReference type="NCBIfam" id="NF001244">
    <property type="entry name" value="PRK00216.1-5"/>
    <property type="match status" value="1"/>
</dbReference>
<sequence length="254" mass="29013">MTDKSKKNVSEAEKQIDFGFIKVEEAKKEEKVREVFDSVAPKYDLMNDILSFGMHRGWKHRCIREAEVTRGMKLLDIASGTCDLAIAFAHRTNAENITATDINYEMLSYGRQRLEQLGLNCQVIQADAEHLPFEDNAFDRVTVSFGIRNMTHKDRALAEMLRVLKPGGKLLVLEFSKCAPLLKPFYDFYSFHFMPWLGGKIAGDADSYRYLAESIRMHPDQPTFANLMRSVGFSRVKWHNLTFGVCALHIGIKP</sequence>
<dbReference type="RefSeq" id="WP_016475324.1">
    <property type="nucleotide sequence ID" value="NZ_KE150482.1"/>
</dbReference>
<gene>
    <name evidence="6" type="primary">ubiE</name>
    <name evidence="7" type="ORF">HMPREF1476_02354</name>
</gene>
<dbReference type="PANTHER" id="PTHR43591">
    <property type="entry name" value="METHYLTRANSFERASE"/>
    <property type="match status" value="1"/>
</dbReference>
<dbReference type="PROSITE" id="PS01184">
    <property type="entry name" value="UBIE_2"/>
    <property type="match status" value="1"/>
</dbReference>
<dbReference type="STRING" id="1203554.HMPREF1476_02354"/>
<dbReference type="UniPathway" id="UPA00079">
    <property type="reaction ID" value="UER00169"/>
</dbReference>
<keyword evidence="3 6" id="KW-0808">Transferase</keyword>
<name>S3BTK6_9BURK</name>
<dbReference type="PROSITE" id="PS01183">
    <property type="entry name" value="UBIE_1"/>
    <property type="match status" value="1"/>
</dbReference>
<comment type="catalytic activity">
    <reaction evidence="6">
        <text>a 2-methoxy-6-(all-trans-polyprenyl)benzene-1,4-diol + S-adenosyl-L-methionine = a 5-methoxy-2-methyl-3-(all-trans-polyprenyl)benzene-1,4-diol + S-adenosyl-L-homocysteine + H(+)</text>
        <dbReference type="Rhea" id="RHEA:28286"/>
        <dbReference type="Rhea" id="RHEA-COMP:10858"/>
        <dbReference type="Rhea" id="RHEA-COMP:10859"/>
        <dbReference type="ChEBI" id="CHEBI:15378"/>
        <dbReference type="ChEBI" id="CHEBI:57856"/>
        <dbReference type="ChEBI" id="CHEBI:59789"/>
        <dbReference type="ChEBI" id="CHEBI:84166"/>
        <dbReference type="ChEBI" id="CHEBI:84167"/>
        <dbReference type="EC" id="2.1.1.201"/>
    </reaction>
</comment>
<dbReference type="PATRIC" id="fig|1203554.3.peg.2434"/>
<dbReference type="GO" id="GO:0032259">
    <property type="term" value="P:methylation"/>
    <property type="evidence" value="ECO:0007669"/>
    <property type="project" value="UniProtKB-KW"/>
</dbReference>
<dbReference type="InterPro" id="IPR004033">
    <property type="entry name" value="UbiE/COQ5_MeTrFase"/>
</dbReference>
<keyword evidence="4 6" id="KW-0831">Ubiquinone biosynthesis</keyword>
<evidence type="ECO:0000256" key="5">
    <source>
        <dbReference type="ARBA" id="ARBA00022691"/>
    </source>
</evidence>
<feature type="binding site" evidence="6">
    <location>
        <position position="101"/>
    </location>
    <ligand>
        <name>S-adenosyl-L-methionine</name>
        <dbReference type="ChEBI" id="CHEBI:59789"/>
    </ligand>
</feature>
<dbReference type="GO" id="GO:0008425">
    <property type="term" value="F:2-methoxy-6-polyprenyl-1,4-benzoquinol methyltransferase activity"/>
    <property type="evidence" value="ECO:0007669"/>
    <property type="project" value="UniProtKB-UniRule"/>
</dbReference>
<organism evidence="7 8">
    <name type="scientific">Sutterella wadsworthensis HGA0223</name>
    <dbReference type="NCBI Taxonomy" id="1203554"/>
    <lineage>
        <taxon>Bacteria</taxon>
        <taxon>Pseudomonadati</taxon>
        <taxon>Pseudomonadota</taxon>
        <taxon>Betaproteobacteria</taxon>
        <taxon>Burkholderiales</taxon>
        <taxon>Sutterellaceae</taxon>
        <taxon>Sutterella</taxon>
    </lineage>
</organism>
<comment type="pathway">
    <text evidence="6">Cofactor biosynthesis; ubiquinone biosynthesis.</text>
</comment>
<dbReference type="AlphaFoldDB" id="S3BTK6"/>
<accession>S3BTK6</accession>
<evidence type="ECO:0000256" key="4">
    <source>
        <dbReference type="ARBA" id="ARBA00022688"/>
    </source>
</evidence>
<keyword evidence="8" id="KW-1185">Reference proteome</keyword>
<evidence type="ECO:0000313" key="7">
    <source>
        <dbReference type="EMBL" id="EPD97517.1"/>
    </source>
</evidence>
<evidence type="ECO:0000313" key="8">
    <source>
        <dbReference type="Proteomes" id="UP000014400"/>
    </source>
</evidence>
<evidence type="ECO:0000256" key="3">
    <source>
        <dbReference type="ARBA" id="ARBA00022679"/>
    </source>
</evidence>
<comment type="caution">
    <text evidence="7">The sequence shown here is derived from an EMBL/GenBank/DDBJ whole genome shotgun (WGS) entry which is preliminary data.</text>
</comment>
<proteinExistence type="inferred from homology"/>
<dbReference type="NCBIfam" id="TIGR01934">
    <property type="entry name" value="MenG_MenH_UbiE"/>
    <property type="match status" value="1"/>
</dbReference>
<evidence type="ECO:0000256" key="1">
    <source>
        <dbReference type="ARBA" id="ARBA00022428"/>
    </source>
</evidence>
<keyword evidence="7" id="KW-0830">Ubiquinone</keyword>
<comment type="catalytic activity">
    <reaction evidence="6">
        <text>a 2-demethylmenaquinol + S-adenosyl-L-methionine = a menaquinol + S-adenosyl-L-homocysteine + H(+)</text>
        <dbReference type="Rhea" id="RHEA:42640"/>
        <dbReference type="Rhea" id="RHEA-COMP:9539"/>
        <dbReference type="Rhea" id="RHEA-COMP:9563"/>
        <dbReference type="ChEBI" id="CHEBI:15378"/>
        <dbReference type="ChEBI" id="CHEBI:18151"/>
        <dbReference type="ChEBI" id="CHEBI:55437"/>
        <dbReference type="ChEBI" id="CHEBI:57856"/>
        <dbReference type="ChEBI" id="CHEBI:59789"/>
        <dbReference type="EC" id="2.1.1.163"/>
    </reaction>
</comment>
<keyword evidence="2 6" id="KW-0489">Methyltransferase</keyword>
<dbReference type="Proteomes" id="UP000014400">
    <property type="component" value="Unassembled WGS sequence"/>
</dbReference>
<dbReference type="GeneID" id="64062271"/>
<dbReference type="EMBL" id="ATCF01000038">
    <property type="protein sequence ID" value="EPD97517.1"/>
    <property type="molecule type" value="Genomic_DNA"/>
</dbReference>
<comment type="function">
    <text evidence="6">Methyltransferase required for the conversion of demethylmenaquinol (DMKH2) to menaquinol (MKH2) and the conversion of 2-polyprenyl-6-methoxy-1,4-benzoquinol (DDMQH2) to 2-polyprenyl-3-methyl-6-methoxy-1,4-benzoquinol (DMQH2).</text>
</comment>